<reference evidence="11" key="2">
    <citation type="submission" date="2025-09" db="UniProtKB">
        <authorList>
            <consortium name="Ensembl"/>
        </authorList>
    </citation>
    <scope>IDENTIFICATION</scope>
</reference>
<dbReference type="PROSITE" id="PS50835">
    <property type="entry name" value="IG_LIKE"/>
    <property type="match status" value="1"/>
</dbReference>
<feature type="transmembrane region" description="Helical" evidence="8">
    <location>
        <begin position="44"/>
        <end position="63"/>
    </location>
</feature>
<evidence type="ECO:0000313" key="12">
    <source>
        <dbReference type="Proteomes" id="UP000264820"/>
    </source>
</evidence>
<dbReference type="InterPro" id="IPR007110">
    <property type="entry name" value="Ig-like_dom"/>
</dbReference>
<feature type="domain" description="Ig-like" evidence="10">
    <location>
        <begin position="53"/>
        <end position="181"/>
    </location>
</feature>
<evidence type="ECO:0000256" key="1">
    <source>
        <dbReference type="ARBA" id="ARBA00004236"/>
    </source>
</evidence>
<keyword evidence="8" id="KW-0812">Transmembrane</keyword>
<keyword evidence="8" id="KW-1133">Transmembrane helix</keyword>
<evidence type="ECO:0000256" key="7">
    <source>
        <dbReference type="ARBA" id="ARBA00023180"/>
    </source>
</evidence>
<evidence type="ECO:0000256" key="5">
    <source>
        <dbReference type="ARBA" id="ARBA00023136"/>
    </source>
</evidence>
<dbReference type="GO" id="GO:0009617">
    <property type="term" value="P:response to bacterium"/>
    <property type="evidence" value="ECO:0007669"/>
    <property type="project" value="TreeGrafter"/>
</dbReference>
<dbReference type="GO" id="GO:0005886">
    <property type="term" value="C:plasma membrane"/>
    <property type="evidence" value="ECO:0007669"/>
    <property type="project" value="UniProtKB-SubCell"/>
</dbReference>
<dbReference type="GO" id="GO:0002376">
    <property type="term" value="P:immune system process"/>
    <property type="evidence" value="ECO:0007669"/>
    <property type="project" value="UniProtKB-KW"/>
</dbReference>
<comment type="subcellular location">
    <subcellularLocation>
        <location evidence="1">Cell membrane</location>
    </subcellularLocation>
</comment>
<keyword evidence="2" id="KW-1003">Cell membrane</keyword>
<dbReference type="GeneTree" id="ENSGT01150000287991"/>
<keyword evidence="7" id="KW-0325">Glycoprotein</keyword>
<keyword evidence="12" id="KW-1185">Reference proteome</keyword>
<accession>A0A3Q2YV52</accession>
<keyword evidence="6" id="KW-1015">Disulfide bond</keyword>
<keyword evidence="4" id="KW-0391">Immunity</keyword>
<dbReference type="InterPro" id="IPR052051">
    <property type="entry name" value="TCR_complex_component"/>
</dbReference>
<feature type="transmembrane region" description="Helical" evidence="8">
    <location>
        <begin position="187"/>
        <end position="211"/>
    </location>
</feature>
<evidence type="ECO:0000313" key="11">
    <source>
        <dbReference type="Ensembl" id="ENSHCOP00000022712.1"/>
    </source>
</evidence>
<evidence type="ECO:0000256" key="9">
    <source>
        <dbReference type="SAM" id="SignalP"/>
    </source>
</evidence>
<evidence type="ECO:0000256" key="4">
    <source>
        <dbReference type="ARBA" id="ARBA00022859"/>
    </source>
</evidence>
<reference evidence="11" key="1">
    <citation type="submission" date="2025-08" db="UniProtKB">
        <authorList>
            <consortium name="Ensembl"/>
        </authorList>
    </citation>
    <scope>IDENTIFICATION</scope>
</reference>
<protein>
    <recommendedName>
        <fullName evidence="10">Ig-like domain-containing protein</fullName>
    </recommendedName>
</protein>
<dbReference type="PANTHER" id="PTHR19433:SF133">
    <property type="entry name" value="IMMUNE-TYPE RECEPTOR 5 PRECURSOR-RELATED"/>
    <property type="match status" value="1"/>
</dbReference>
<dbReference type="AlphaFoldDB" id="A0A3Q2YV52"/>
<evidence type="ECO:0000256" key="2">
    <source>
        <dbReference type="ARBA" id="ARBA00022475"/>
    </source>
</evidence>
<proteinExistence type="predicted"/>
<evidence type="ECO:0000256" key="3">
    <source>
        <dbReference type="ARBA" id="ARBA00022729"/>
    </source>
</evidence>
<dbReference type="PANTHER" id="PTHR19433">
    <property type="entry name" value="T-CELL RECEPTOR ALPHA CHAIN V REGION-RELATED"/>
    <property type="match status" value="1"/>
</dbReference>
<dbReference type="Gene3D" id="2.60.40.10">
    <property type="entry name" value="Immunoglobulins"/>
    <property type="match status" value="1"/>
</dbReference>
<feature type="chain" id="PRO_5018606131" description="Ig-like domain-containing protein" evidence="9">
    <location>
        <begin position="21"/>
        <end position="236"/>
    </location>
</feature>
<keyword evidence="5 8" id="KW-0472">Membrane</keyword>
<evidence type="ECO:0000259" key="10">
    <source>
        <dbReference type="PROSITE" id="PS50835"/>
    </source>
</evidence>
<dbReference type="SUPFAM" id="SSF48726">
    <property type="entry name" value="Immunoglobulin"/>
    <property type="match status" value="1"/>
</dbReference>
<dbReference type="InterPro" id="IPR036179">
    <property type="entry name" value="Ig-like_dom_sf"/>
</dbReference>
<dbReference type="InterPro" id="IPR013783">
    <property type="entry name" value="Ig-like_fold"/>
</dbReference>
<feature type="signal peptide" evidence="9">
    <location>
        <begin position="1"/>
        <end position="20"/>
    </location>
</feature>
<organism evidence="11 12">
    <name type="scientific">Hippocampus comes</name>
    <name type="common">Tiger tail seahorse</name>
    <dbReference type="NCBI Taxonomy" id="109280"/>
    <lineage>
        <taxon>Eukaryota</taxon>
        <taxon>Metazoa</taxon>
        <taxon>Chordata</taxon>
        <taxon>Craniata</taxon>
        <taxon>Vertebrata</taxon>
        <taxon>Euteleostomi</taxon>
        <taxon>Actinopterygii</taxon>
        <taxon>Neopterygii</taxon>
        <taxon>Teleostei</taxon>
        <taxon>Neoteleostei</taxon>
        <taxon>Acanthomorphata</taxon>
        <taxon>Syngnathiaria</taxon>
        <taxon>Syngnathiformes</taxon>
        <taxon>Syngnathoidei</taxon>
        <taxon>Syngnathidae</taxon>
        <taxon>Hippocampus</taxon>
    </lineage>
</organism>
<name>A0A3Q2YV52_HIPCM</name>
<sequence length="236" mass="26278">FSFILCSILFLQLENQIVKSTTTVGESVFLKCPRDNKFLGSLLWIRLVSGTFPEFLFGTGTFLQVKGKVDNYMNSAAATQDSGSDESLSGPSVTLRCSVLRPLGNKTYTDGHKVYWFRSGTDEAHPSFIYAHEECQKVKKDSVQKCFYAFSKNLSSSDAGTYSCAVAACGEIFTGRAREITKKGKHFVFSIINCVLSCVNYFFCFVFLLSYSSKCGWVPFILSRELNVTPFFSGPI</sequence>
<evidence type="ECO:0000256" key="8">
    <source>
        <dbReference type="SAM" id="Phobius"/>
    </source>
</evidence>
<keyword evidence="3 9" id="KW-0732">Signal</keyword>
<dbReference type="Proteomes" id="UP000264820">
    <property type="component" value="Unplaced"/>
</dbReference>
<evidence type="ECO:0000256" key="6">
    <source>
        <dbReference type="ARBA" id="ARBA00023157"/>
    </source>
</evidence>
<dbReference type="Ensembl" id="ENSHCOT00000000364.1">
    <property type="protein sequence ID" value="ENSHCOP00000022712.1"/>
    <property type="gene ID" value="ENSHCOG00000010656.1"/>
</dbReference>